<comment type="caution">
    <text evidence="2">The sequence shown here is derived from an EMBL/GenBank/DDBJ whole genome shotgun (WGS) entry which is preliminary data.</text>
</comment>
<name>A0ABT4VSU1_9HYPH</name>
<evidence type="ECO:0000313" key="2">
    <source>
        <dbReference type="EMBL" id="MDA4847782.1"/>
    </source>
</evidence>
<proteinExistence type="predicted"/>
<dbReference type="Proteomes" id="UP001148313">
    <property type="component" value="Unassembled WGS sequence"/>
</dbReference>
<reference evidence="2" key="1">
    <citation type="submission" date="2022-11" db="EMBL/GenBank/DDBJ databases">
        <title>Hoeflea poritis sp. nov., isolated from scleractinian coral Porites lutea.</title>
        <authorList>
            <person name="Zhang G."/>
            <person name="Wei Q."/>
            <person name="Cai L."/>
        </authorList>
    </citation>
    <scope>NUCLEOTIDE SEQUENCE</scope>
    <source>
        <strain evidence="2">E7-10</strain>
    </source>
</reference>
<evidence type="ECO:0000313" key="3">
    <source>
        <dbReference type="Proteomes" id="UP001148313"/>
    </source>
</evidence>
<dbReference type="InterPro" id="IPR011852">
    <property type="entry name" value="TRAP_TAXI"/>
</dbReference>
<organism evidence="2 3">
    <name type="scientific">Hoeflea poritis</name>
    <dbReference type="NCBI Taxonomy" id="2993659"/>
    <lineage>
        <taxon>Bacteria</taxon>
        <taxon>Pseudomonadati</taxon>
        <taxon>Pseudomonadota</taxon>
        <taxon>Alphaproteobacteria</taxon>
        <taxon>Hyphomicrobiales</taxon>
        <taxon>Rhizobiaceae</taxon>
        <taxon>Hoeflea</taxon>
    </lineage>
</organism>
<dbReference type="PANTHER" id="PTHR42941:SF1">
    <property type="entry name" value="SLL1037 PROTEIN"/>
    <property type="match status" value="1"/>
</dbReference>
<keyword evidence="3" id="KW-1185">Reference proteome</keyword>
<gene>
    <name evidence="2" type="ORF">OOZ53_20650</name>
</gene>
<dbReference type="PANTHER" id="PTHR42941">
    <property type="entry name" value="SLL1037 PROTEIN"/>
    <property type="match status" value="1"/>
</dbReference>
<dbReference type="Pfam" id="PF16868">
    <property type="entry name" value="NMT1_3"/>
    <property type="match status" value="1"/>
</dbReference>
<dbReference type="RefSeq" id="WP_271091620.1">
    <property type="nucleotide sequence ID" value="NZ_JAPJZH010000015.1"/>
</dbReference>
<feature type="chain" id="PRO_5047333858" evidence="1">
    <location>
        <begin position="24"/>
        <end position="339"/>
    </location>
</feature>
<dbReference type="NCBIfam" id="TIGR02122">
    <property type="entry name" value="TRAP_TAXI"/>
    <property type="match status" value="1"/>
</dbReference>
<protein>
    <submittedName>
        <fullName evidence="2">TAXI family TRAP transporter solute-binding subunit</fullName>
    </submittedName>
</protein>
<dbReference type="EMBL" id="JAPJZH010000015">
    <property type="protein sequence ID" value="MDA4847782.1"/>
    <property type="molecule type" value="Genomic_DNA"/>
</dbReference>
<dbReference type="Gene3D" id="3.40.190.10">
    <property type="entry name" value="Periplasmic binding protein-like II"/>
    <property type="match status" value="2"/>
</dbReference>
<accession>A0ABT4VSU1</accession>
<dbReference type="SUPFAM" id="SSF53850">
    <property type="entry name" value="Periplasmic binding protein-like II"/>
    <property type="match status" value="1"/>
</dbReference>
<feature type="signal peptide" evidence="1">
    <location>
        <begin position="1"/>
        <end position="23"/>
    </location>
</feature>
<evidence type="ECO:0000256" key="1">
    <source>
        <dbReference type="SAM" id="SignalP"/>
    </source>
</evidence>
<sequence length="339" mass="37010">MNAFKKWALAGAAVLALGGAPQAADVIKMATIAPGTSAYLTQSTMASIVNQEQDDYEIQVDATGAATKHIIDMAEGELDMVMTSPTVYFLMKNGKAMYQKIKKAPELSENVRLVFWYPYGAYHVLTYADDGMTKLEDIKGKKVFLGPPGGGAWNAANQWIEAQTGYKVGEDYENFKGSWSSAFQAFQDKQVDVYINGGIAPFPQVEQLAATNKLTILGPSKEEVDNQSEDQLKPTKALGRFLDVIPAGIYGDGVTNTDDVYSLGAVVGVVTRSDLDDDTVYKITKAFWEGAEKMRADAPWLDRVTLDYAVQEGGVRLHLGAQRYYEEIGLEIPDGTKAQ</sequence>
<keyword evidence="1" id="KW-0732">Signal</keyword>